<dbReference type="EMBL" id="ML145193">
    <property type="protein sequence ID" value="TBU54264.1"/>
    <property type="molecule type" value="Genomic_DNA"/>
</dbReference>
<keyword evidence="2" id="KW-1185">Reference proteome</keyword>
<accession>A0A4Q9PJK2</accession>
<dbReference type="AlphaFoldDB" id="A0A4Q9PJK2"/>
<dbReference type="Proteomes" id="UP000292082">
    <property type="component" value="Unassembled WGS sequence"/>
</dbReference>
<sequence length="341" mass="38407">MAPQPGVYYGPDEPESTINFERYFIAGDFITGVGFGVQLVLWTTCVTYLWKETKKRGWKTMFLVGYLAVLLSVQFIYCIVQARTVQVMYVDNRNYPGGPWQYFLDTQYLAINVIFDATLFIQTFLCDLLVLWRCYVIWTVSGASMAITVVALPTILLVASFVVGTIWTLQSTHPNLSLYSKEPEAFGTAYYAVSLGLNIFLTTLILVRLLMHRRTILQHLPPEHAKHYLSLMTLIVESAALYSAFAIMFLVAYGLNQPINQIFLGFSQAAQQVATYLIIYRIANGTAWSREAIESRTLTTIQFDKMTSAGQAKQTDTSTVQLASELISRVELDHAKGETSE</sequence>
<organism evidence="1 2">
    <name type="scientific">Dichomitus squalens</name>
    <dbReference type="NCBI Taxonomy" id="114155"/>
    <lineage>
        <taxon>Eukaryota</taxon>
        <taxon>Fungi</taxon>
        <taxon>Dikarya</taxon>
        <taxon>Basidiomycota</taxon>
        <taxon>Agaricomycotina</taxon>
        <taxon>Agaricomycetes</taxon>
        <taxon>Polyporales</taxon>
        <taxon>Polyporaceae</taxon>
        <taxon>Dichomitus</taxon>
    </lineage>
</organism>
<evidence type="ECO:0000313" key="1">
    <source>
        <dbReference type="EMBL" id="TBU54264.1"/>
    </source>
</evidence>
<reference evidence="1 2" key="1">
    <citation type="submission" date="2019-01" db="EMBL/GenBank/DDBJ databases">
        <title>Draft genome sequences of three monokaryotic isolates of the white-rot basidiomycete fungus Dichomitus squalens.</title>
        <authorList>
            <consortium name="DOE Joint Genome Institute"/>
            <person name="Lopez S.C."/>
            <person name="Andreopoulos B."/>
            <person name="Pangilinan J."/>
            <person name="Lipzen A."/>
            <person name="Riley R."/>
            <person name="Ahrendt S."/>
            <person name="Ng V."/>
            <person name="Barry K."/>
            <person name="Daum C."/>
            <person name="Grigoriev I.V."/>
            <person name="Hilden K.S."/>
            <person name="Makela M.R."/>
            <person name="de Vries R.P."/>
        </authorList>
    </citation>
    <scope>NUCLEOTIDE SEQUENCE [LARGE SCALE GENOMIC DNA]</scope>
    <source>
        <strain evidence="1 2">CBS 464.89</strain>
    </source>
</reference>
<dbReference type="OMA" id="LMHRRTI"/>
<gene>
    <name evidence="1" type="ORF">BD310DRAFT_980503</name>
</gene>
<name>A0A4Q9PJK2_9APHY</name>
<protein>
    <submittedName>
        <fullName evidence="1">Uncharacterized protein</fullName>
    </submittedName>
</protein>
<evidence type="ECO:0000313" key="2">
    <source>
        <dbReference type="Proteomes" id="UP000292082"/>
    </source>
</evidence>
<proteinExistence type="predicted"/>